<name>A0A5R8P4J5_9NOCA</name>
<organism evidence="1 2">
    <name type="scientific">Nocardia cyriacigeorgica</name>
    <dbReference type="NCBI Taxonomy" id="135487"/>
    <lineage>
        <taxon>Bacteria</taxon>
        <taxon>Bacillati</taxon>
        <taxon>Actinomycetota</taxon>
        <taxon>Actinomycetes</taxon>
        <taxon>Mycobacteriales</taxon>
        <taxon>Nocardiaceae</taxon>
        <taxon>Nocardia</taxon>
    </lineage>
</organism>
<reference evidence="1 2" key="1">
    <citation type="submission" date="2019-05" db="EMBL/GenBank/DDBJ databases">
        <title>Genomes sequences of two Nocardia cyriacigeorgica environmental isolates, type strains Nocardia asteroides ATCC 19247 and Nocardia cyriacigeorgica DSM 44484.</title>
        <authorList>
            <person name="Vautrin F."/>
            <person name="Bergeron E."/>
            <person name="Dubost A."/>
            <person name="Abrouk D."/>
            <person name="Rodriguez Nava V."/>
            <person name="Pujic P."/>
        </authorList>
    </citation>
    <scope>NUCLEOTIDE SEQUENCE [LARGE SCALE GENOMIC DNA]</scope>
    <source>
        <strain evidence="1 2">EML 1456</strain>
    </source>
</reference>
<dbReference type="EMBL" id="VBUU01000064">
    <property type="protein sequence ID" value="TLF92276.1"/>
    <property type="molecule type" value="Genomic_DNA"/>
</dbReference>
<dbReference type="Proteomes" id="UP000308349">
    <property type="component" value="Unassembled WGS sequence"/>
</dbReference>
<evidence type="ECO:0000313" key="1">
    <source>
        <dbReference type="EMBL" id="TLF92276.1"/>
    </source>
</evidence>
<dbReference type="RefSeq" id="WP_138459221.1">
    <property type="nucleotide sequence ID" value="NZ_VBUU01000064.1"/>
</dbReference>
<protein>
    <submittedName>
        <fullName evidence="1">Uncharacterized protein</fullName>
    </submittedName>
</protein>
<evidence type="ECO:0000313" key="2">
    <source>
        <dbReference type="Proteomes" id="UP000308349"/>
    </source>
</evidence>
<dbReference type="OrthoDB" id="3402853at2"/>
<gene>
    <name evidence="1" type="ORF">FEK35_30840</name>
</gene>
<sequence length="103" mass="11804">MLSISFDPEREWWVSGKVFDRLYDAAIAYGKMPSDLISWRYIADANGGLGLDLESPSDAHRFETALRDSAERELRTLERSTENETYRVSLEKLLDLLAHPKAE</sequence>
<accession>A0A5R8P4J5</accession>
<comment type="caution">
    <text evidence="1">The sequence shown here is derived from an EMBL/GenBank/DDBJ whole genome shotgun (WGS) entry which is preliminary data.</text>
</comment>
<proteinExistence type="predicted"/>
<dbReference type="AlphaFoldDB" id="A0A5R8P4J5"/>